<comment type="caution">
    <text evidence="1">The sequence shown here is derived from an EMBL/GenBank/DDBJ whole genome shotgun (WGS) entry which is preliminary data.</text>
</comment>
<organism evidence="1 2">
    <name type="scientific">Genlisea aurea</name>
    <dbReference type="NCBI Taxonomy" id="192259"/>
    <lineage>
        <taxon>Eukaryota</taxon>
        <taxon>Viridiplantae</taxon>
        <taxon>Streptophyta</taxon>
        <taxon>Embryophyta</taxon>
        <taxon>Tracheophyta</taxon>
        <taxon>Spermatophyta</taxon>
        <taxon>Magnoliopsida</taxon>
        <taxon>eudicotyledons</taxon>
        <taxon>Gunneridae</taxon>
        <taxon>Pentapetalae</taxon>
        <taxon>asterids</taxon>
        <taxon>lamiids</taxon>
        <taxon>Lamiales</taxon>
        <taxon>Lentibulariaceae</taxon>
        <taxon>Genlisea</taxon>
    </lineage>
</organism>
<dbReference type="Proteomes" id="UP000015453">
    <property type="component" value="Unassembled WGS sequence"/>
</dbReference>
<feature type="non-terminal residue" evidence="1">
    <location>
        <position position="1"/>
    </location>
</feature>
<reference evidence="1 2" key="1">
    <citation type="journal article" date="2013" name="BMC Genomics">
        <title>The miniature genome of a carnivorous plant Genlisea aurea contains a low number of genes and short non-coding sequences.</title>
        <authorList>
            <person name="Leushkin E.V."/>
            <person name="Sutormin R.A."/>
            <person name="Nabieva E.R."/>
            <person name="Penin A.A."/>
            <person name="Kondrashov A.S."/>
            <person name="Logacheva M.D."/>
        </authorList>
    </citation>
    <scope>NUCLEOTIDE SEQUENCE [LARGE SCALE GENOMIC DNA]</scope>
</reference>
<accession>S8CBZ2</accession>
<name>S8CBZ2_9LAMI</name>
<evidence type="ECO:0000313" key="1">
    <source>
        <dbReference type="EMBL" id="EPS61901.1"/>
    </source>
</evidence>
<keyword evidence="2" id="KW-1185">Reference proteome</keyword>
<dbReference type="EMBL" id="AUSU01006522">
    <property type="protein sequence ID" value="EPS61901.1"/>
    <property type="molecule type" value="Genomic_DNA"/>
</dbReference>
<evidence type="ECO:0000313" key="2">
    <source>
        <dbReference type="Proteomes" id="UP000015453"/>
    </source>
</evidence>
<sequence length="117" mass="13085">EFFYKKIAVNQFYVEGIQDEATCSSTSVLNQALWHQLSFDDDYLVDVTSVTHNKNADTTDCLLPFGTGDAVGAPTSQQIVIQHHQHVGPEIEQGAQFKGQDSCKDRIRDEVTIQEIL</sequence>
<dbReference type="AlphaFoldDB" id="S8CBZ2"/>
<proteinExistence type="predicted"/>
<protein>
    <submittedName>
        <fullName evidence="1">Uncharacterized protein</fullName>
    </submittedName>
</protein>
<gene>
    <name evidence="1" type="ORF">M569_12895</name>
</gene>